<organism evidence="8 9">
    <name type="scientific">Microbacterium barkeri</name>
    <dbReference type="NCBI Taxonomy" id="33917"/>
    <lineage>
        <taxon>Bacteria</taxon>
        <taxon>Bacillati</taxon>
        <taxon>Actinomycetota</taxon>
        <taxon>Actinomycetes</taxon>
        <taxon>Micrococcales</taxon>
        <taxon>Microbacteriaceae</taxon>
        <taxon>Microbacterium</taxon>
    </lineage>
</organism>
<dbReference type="InterPro" id="IPR013325">
    <property type="entry name" value="RNA_pol_sigma_r2"/>
</dbReference>
<evidence type="ECO:0000313" key="8">
    <source>
        <dbReference type="EMBL" id="GLJ62007.1"/>
    </source>
</evidence>
<dbReference type="Proteomes" id="UP001142462">
    <property type="component" value="Unassembled WGS sequence"/>
</dbReference>
<comment type="similarity">
    <text evidence="1">Belongs to the sigma-70 factor family. ECF subfamily.</text>
</comment>
<reference evidence="8" key="1">
    <citation type="journal article" date="2014" name="Int. J. Syst. Evol. Microbiol.">
        <title>Complete genome sequence of Corynebacterium casei LMG S-19264T (=DSM 44701T), isolated from a smear-ripened cheese.</title>
        <authorList>
            <consortium name="US DOE Joint Genome Institute (JGI-PGF)"/>
            <person name="Walter F."/>
            <person name="Albersmeier A."/>
            <person name="Kalinowski J."/>
            <person name="Ruckert C."/>
        </authorList>
    </citation>
    <scope>NUCLEOTIDE SEQUENCE</scope>
    <source>
        <strain evidence="8">VKM Ac-1020</strain>
    </source>
</reference>
<keyword evidence="4" id="KW-0731">Sigma factor</keyword>
<evidence type="ECO:0000256" key="4">
    <source>
        <dbReference type="ARBA" id="ARBA00023082"/>
    </source>
</evidence>
<feature type="domain" description="RNA polymerase sigma-70 region 2" evidence="6">
    <location>
        <begin position="11"/>
        <end position="74"/>
    </location>
</feature>
<dbReference type="SUPFAM" id="SSF88946">
    <property type="entry name" value="Sigma2 domain of RNA polymerase sigma factors"/>
    <property type="match status" value="1"/>
</dbReference>
<keyword evidence="9" id="KW-1185">Reference proteome</keyword>
<evidence type="ECO:0000256" key="5">
    <source>
        <dbReference type="ARBA" id="ARBA00023163"/>
    </source>
</evidence>
<protein>
    <submittedName>
        <fullName evidence="8">DNA-directed RNA polymerase sigma-70 factor</fullName>
    </submittedName>
</protein>
<evidence type="ECO:0000256" key="3">
    <source>
        <dbReference type="ARBA" id="ARBA00023015"/>
    </source>
</evidence>
<dbReference type="InterPro" id="IPR013324">
    <property type="entry name" value="RNA_pol_sigma_r3/r4-like"/>
</dbReference>
<accession>A0A9W6LX16</accession>
<keyword evidence="3" id="KW-0805">Transcription regulation</keyword>
<dbReference type="Gene3D" id="1.10.1740.10">
    <property type="match status" value="1"/>
</dbReference>
<dbReference type="SUPFAM" id="SSF88659">
    <property type="entry name" value="Sigma3 and sigma4 domains of RNA polymerase sigma factors"/>
    <property type="match status" value="1"/>
</dbReference>
<dbReference type="GO" id="GO:0016987">
    <property type="term" value="F:sigma factor activity"/>
    <property type="evidence" value="ECO:0007669"/>
    <property type="project" value="UniProtKB-KW"/>
</dbReference>
<keyword evidence="5" id="KW-0804">Transcription</keyword>
<dbReference type="Pfam" id="PF04542">
    <property type="entry name" value="Sigma70_r2"/>
    <property type="match status" value="1"/>
</dbReference>
<dbReference type="InterPro" id="IPR007627">
    <property type="entry name" value="RNA_pol_sigma70_r2"/>
</dbReference>
<dbReference type="InterPro" id="IPR052704">
    <property type="entry name" value="ECF_Sigma-70_Domain"/>
</dbReference>
<evidence type="ECO:0000313" key="9">
    <source>
        <dbReference type="Proteomes" id="UP001142462"/>
    </source>
</evidence>
<comment type="subunit">
    <text evidence="2">Interacts transiently with the RNA polymerase catalytic core formed by RpoA, RpoB, RpoC and RpoZ (2 alpha, 1 beta, 1 beta' and 1 omega subunit) to form the RNA polymerase holoenzyme that can initiate transcription.</text>
</comment>
<evidence type="ECO:0000256" key="1">
    <source>
        <dbReference type="ARBA" id="ARBA00010641"/>
    </source>
</evidence>
<dbReference type="Pfam" id="PF08281">
    <property type="entry name" value="Sigma70_r4_2"/>
    <property type="match status" value="1"/>
</dbReference>
<evidence type="ECO:0000259" key="6">
    <source>
        <dbReference type="Pfam" id="PF04542"/>
    </source>
</evidence>
<dbReference type="Gene3D" id="1.10.10.10">
    <property type="entry name" value="Winged helix-like DNA-binding domain superfamily/Winged helix DNA-binding domain"/>
    <property type="match status" value="1"/>
</dbReference>
<dbReference type="EMBL" id="BSEJ01000010">
    <property type="protein sequence ID" value="GLJ62007.1"/>
    <property type="molecule type" value="Genomic_DNA"/>
</dbReference>
<dbReference type="GO" id="GO:0003677">
    <property type="term" value="F:DNA binding"/>
    <property type="evidence" value="ECO:0007669"/>
    <property type="project" value="InterPro"/>
</dbReference>
<dbReference type="PANTHER" id="PTHR30173">
    <property type="entry name" value="SIGMA 19 FACTOR"/>
    <property type="match status" value="1"/>
</dbReference>
<dbReference type="InterPro" id="IPR014284">
    <property type="entry name" value="RNA_pol_sigma-70_dom"/>
</dbReference>
<dbReference type="GO" id="GO:0000428">
    <property type="term" value="C:DNA-directed RNA polymerase complex"/>
    <property type="evidence" value="ECO:0007669"/>
    <property type="project" value="UniProtKB-KW"/>
</dbReference>
<dbReference type="SUPFAM" id="SSF54427">
    <property type="entry name" value="NTF2-like"/>
    <property type="match status" value="1"/>
</dbReference>
<dbReference type="RefSeq" id="WP_271173716.1">
    <property type="nucleotide sequence ID" value="NZ_BSEJ01000010.1"/>
</dbReference>
<dbReference type="InterPro" id="IPR032710">
    <property type="entry name" value="NTF2-like_dom_sf"/>
</dbReference>
<proteinExistence type="inferred from homology"/>
<sequence length="289" mass="31079">MTDQNDLAIRFEEHRPRLARLAQRMLGSASDADDAVQETWLRVSRAGDDDVDNFGGWLTTVTSRVCLNALRARATRNEIAYEQGLPDPVVDTDTPEGAPDVAAQLSDAVGAALMVVLDRLSPAERVAFVLHDSFDVPFEQIAELLERSLAAVRQLASRARRRVQAAGGGGDADPRRQRTVLDAFFAAARSGDLPRLIAVLDPDVVLRADTATSPLRVVRGAEAVAGNAMMFANPDARLVPVLVDGRPGVVIEVGERAVSVMAFSVLGERIVAIDAYAGPARLARIELPR</sequence>
<dbReference type="PANTHER" id="PTHR30173:SF43">
    <property type="entry name" value="ECF RNA POLYMERASE SIGMA FACTOR SIGI-RELATED"/>
    <property type="match status" value="1"/>
</dbReference>
<dbReference type="GO" id="GO:0006352">
    <property type="term" value="P:DNA-templated transcription initiation"/>
    <property type="evidence" value="ECO:0007669"/>
    <property type="project" value="InterPro"/>
</dbReference>
<reference evidence="8" key="2">
    <citation type="submission" date="2023-01" db="EMBL/GenBank/DDBJ databases">
        <authorList>
            <person name="Sun Q."/>
            <person name="Evtushenko L."/>
        </authorList>
    </citation>
    <scope>NUCLEOTIDE SEQUENCE</scope>
    <source>
        <strain evidence="8">VKM Ac-1020</strain>
    </source>
</reference>
<gene>
    <name evidence="8" type="primary">rpoE_4</name>
    <name evidence="8" type="ORF">GCM10017576_21370</name>
</gene>
<evidence type="ECO:0000259" key="7">
    <source>
        <dbReference type="Pfam" id="PF08281"/>
    </source>
</evidence>
<evidence type="ECO:0000256" key="2">
    <source>
        <dbReference type="ARBA" id="ARBA00011344"/>
    </source>
</evidence>
<dbReference type="InterPro" id="IPR013249">
    <property type="entry name" value="RNA_pol_sigma70_r4_t2"/>
</dbReference>
<dbReference type="NCBIfam" id="TIGR02937">
    <property type="entry name" value="sigma70-ECF"/>
    <property type="match status" value="1"/>
</dbReference>
<dbReference type="InterPro" id="IPR036388">
    <property type="entry name" value="WH-like_DNA-bd_sf"/>
</dbReference>
<keyword evidence="8" id="KW-0240">DNA-directed RNA polymerase</keyword>
<dbReference type="AlphaFoldDB" id="A0A9W6LX16"/>
<comment type="caution">
    <text evidence="8">The sequence shown here is derived from an EMBL/GenBank/DDBJ whole genome shotgun (WGS) entry which is preliminary data.</text>
</comment>
<name>A0A9W6LX16_9MICO</name>
<dbReference type="Gene3D" id="3.10.450.50">
    <property type="match status" value="1"/>
</dbReference>
<feature type="domain" description="RNA polymerase sigma factor 70 region 4 type 2" evidence="7">
    <location>
        <begin position="112"/>
        <end position="162"/>
    </location>
</feature>